<proteinExistence type="predicted"/>
<name>A0A8S2VF17_9BILA</name>
<dbReference type="PANTHER" id="PTHR33969:SF2">
    <property type="entry name" value="SEGREGATION AND CONDENSATION PROTEIN A"/>
    <property type="match status" value="1"/>
</dbReference>
<dbReference type="Proteomes" id="UP000682733">
    <property type="component" value="Unassembled WGS sequence"/>
</dbReference>
<feature type="domain" description="Phospholipid/glycerol acyltransferase" evidence="1">
    <location>
        <begin position="57"/>
        <end position="177"/>
    </location>
</feature>
<dbReference type="InterPro" id="IPR002123">
    <property type="entry name" value="Plipid/glycerol_acylTrfase"/>
</dbReference>
<dbReference type="Gene3D" id="6.10.250.2410">
    <property type="match status" value="1"/>
</dbReference>
<feature type="non-terminal residue" evidence="3">
    <location>
        <position position="1"/>
    </location>
</feature>
<evidence type="ECO:0000313" key="2">
    <source>
        <dbReference type="EMBL" id="CAF1585859.1"/>
    </source>
</evidence>
<dbReference type="Proteomes" id="UP000677228">
    <property type="component" value="Unassembled WGS sequence"/>
</dbReference>
<evidence type="ECO:0000313" key="4">
    <source>
        <dbReference type="Proteomes" id="UP000682733"/>
    </source>
</evidence>
<dbReference type="EMBL" id="CAJOBA010070230">
    <property type="protein sequence ID" value="CAF4387158.1"/>
    <property type="molecule type" value="Genomic_DNA"/>
</dbReference>
<evidence type="ECO:0000259" key="1">
    <source>
        <dbReference type="SMART" id="SM00563"/>
    </source>
</evidence>
<dbReference type="SMART" id="SM00563">
    <property type="entry name" value="PlsC"/>
    <property type="match status" value="1"/>
</dbReference>
<dbReference type="Pfam" id="PF01553">
    <property type="entry name" value="Acyltransferase"/>
    <property type="match status" value="1"/>
</dbReference>
<comment type="caution">
    <text evidence="3">The sequence shown here is derived from an EMBL/GenBank/DDBJ whole genome shotgun (WGS) entry which is preliminary data.</text>
</comment>
<sequence length="335" mass="37872">VGILRILKLARSFRKHPEQHTREVRQRRVRSLVSNLLRVLNIQPTEYNRKFVPKGAALIVANHKSNVDALSLIKLLGSGESVVPLTFVTKTELSKKKVTKAVLELLEAVMLDRESPREAGEAALAISERLRQGYQVCVFAEGTRNDDPNIIGEFKAGALKPAYRAYRAILPVSIVFSENVLSKKGPLDLLLHLVKERKLDLLDLDVRSLADQYLTMVTTNASTNLEEITEYLGMATYLIELKSRMVIPPPGELGGQNEADLERDRLVARLLEYSSYKAVIPGFYELWEKRSRIYLKRASALDQDIVFNQEAPLPEGVDPIKIHTAMQKIYDRLEE</sequence>
<organism evidence="3 4">
    <name type="scientific">Didymodactylos carnosus</name>
    <dbReference type="NCBI Taxonomy" id="1234261"/>
    <lineage>
        <taxon>Eukaryota</taxon>
        <taxon>Metazoa</taxon>
        <taxon>Spiralia</taxon>
        <taxon>Gnathifera</taxon>
        <taxon>Rotifera</taxon>
        <taxon>Eurotatoria</taxon>
        <taxon>Bdelloidea</taxon>
        <taxon>Philodinida</taxon>
        <taxon>Philodinidae</taxon>
        <taxon>Didymodactylos</taxon>
    </lineage>
</organism>
<protein>
    <recommendedName>
        <fullName evidence="1">Phospholipid/glycerol acyltransferase domain-containing protein</fullName>
    </recommendedName>
</protein>
<dbReference type="InterPro" id="IPR003768">
    <property type="entry name" value="ScpA"/>
</dbReference>
<gene>
    <name evidence="2" type="ORF">OVA965_LOCUS41253</name>
    <name evidence="3" type="ORF">TMI583_LOCUS42843</name>
</gene>
<dbReference type="EMBL" id="CAJNOK010047021">
    <property type="protein sequence ID" value="CAF1585859.1"/>
    <property type="molecule type" value="Genomic_DNA"/>
</dbReference>
<accession>A0A8S2VF17</accession>
<evidence type="ECO:0000313" key="3">
    <source>
        <dbReference type="EMBL" id="CAF4387158.1"/>
    </source>
</evidence>
<feature type="non-terminal residue" evidence="3">
    <location>
        <position position="335"/>
    </location>
</feature>
<dbReference type="GO" id="GO:0016746">
    <property type="term" value="F:acyltransferase activity"/>
    <property type="evidence" value="ECO:0007669"/>
    <property type="project" value="InterPro"/>
</dbReference>
<reference evidence="3" key="1">
    <citation type="submission" date="2021-02" db="EMBL/GenBank/DDBJ databases">
        <authorList>
            <person name="Nowell W R."/>
        </authorList>
    </citation>
    <scope>NUCLEOTIDE SEQUENCE</scope>
</reference>
<dbReference type="PANTHER" id="PTHR33969">
    <property type="entry name" value="SEGREGATION AND CONDENSATION PROTEIN A"/>
    <property type="match status" value="1"/>
</dbReference>
<dbReference type="CDD" id="cd07989">
    <property type="entry name" value="LPLAT_AGPAT-like"/>
    <property type="match status" value="1"/>
</dbReference>
<dbReference type="SUPFAM" id="SSF69593">
    <property type="entry name" value="Glycerol-3-phosphate (1)-acyltransferase"/>
    <property type="match status" value="1"/>
</dbReference>
<dbReference type="Pfam" id="PF02616">
    <property type="entry name" value="SMC_ScpA"/>
    <property type="match status" value="1"/>
</dbReference>
<dbReference type="AlphaFoldDB" id="A0A8S2VF17"/>